<feature type="domain" description="YheO-like" evidence="1">
    <location>
        <begin position="45"/>
        <end position="135"/>
    </location>
</feature>
<proteinExistence type="predicted"/>
<organism evidence="3">
    <name type="scientific">Jonesiaceae bacterium BS-20</name>
    <dbReference type="NCBI Taxonomy" id="3120821"/>
    <lineage>
        <taxon>Bacteria</taxon>
        <taxon>Bacillati</taxon>
        <taxon>Actinomycetota</taxon>
        <taxon>Actinomycetes</taxon>
        <taxon>Micrococcales</taxon>
        <taxon>Jonesiaceae</taxon>
    </lineage>
</organism>
<evidence type="ECO:0000259" key="2">
    <source>
        <dbReference type="Pfam" id="PF13309"/>
    </source>
</evidence>
<dbReference type="InterPro" id="IPR013559">
    <property type="entry name" value="YheO"/>
</dbReference>
<dbReference type="Pfam" id="PF08348">
    <property type="entry name" value="PAS_6"/>
    <property type="match status" value="1"/>
</dbReference>
<dbReference type="PANTHER" id="PTHR35568:SF1">
    <property type="entry name" value="TRANSCRIPTIONAL REGULATOR DAUR"/>
    <property type="match status" value="1"/>
</dbReference>
<feature type="domain" description="Transcriptional regulator DauR-like HTH" evidence="2">
    <location>
        <begin position="162"/>
        <end position="222"/>
    </location>
</feature>
<gene>
    <name evidence="3" type="ORF">V5R04_15185</name>
</gene>
<dbReference type="PANTHER" id="PTHR35568">
    <property type="entry name" value="TRANSCRIPTIONAL REGULATOR DAUR"/>
    <property type="match status" value="1"/>
</dbReference>
<dbReference type="AlphaFoldDB" id="A0AAU7DUP0"/>
<name>A0AAU7DUP0_9MICO</name>
<accession>A0AAU7DUP0</accession>
<evidence type="ECO:0000259" key="1">
    <source>
        <dbReference type="Pfam" id="PF08348"/>
    </source>
</evidence>
<dbReference type="InterPro" id="IPR039446">
    <property type="entry name" value="DauR-like"/>
</dbReference>
<protein>
    <submittedName>
        <fullName evidence="3">PAS domain-containing protein</fullName>
    </submittedName>
</protein>
<reference evidence="3" key="1">
    <citation type="submission" date="2024-02" db="EMBL/GenBank/DDBJ databases">
        <title>Tomenella chthoni gen. nov. sp. nov., a member of the family Jonesiaceae isolated from bat guano.</title>
        <authorList>
            <person name="Miller S.L."/>
            <person name="King J."/>
            <person name="Sankaranarayanan K."/>
            <person name="Lawson P.A."/>
        </authorList>
    </citation>
    <scope>NUCLEOTIDE SEQUENCE</scope>
    <source>
        <strain evidence="3">BS-20</strain>
    </source>
</reference>
<dbReference type="EMBL" id="CP146203">
    <property type="protein sequence ID" value="XBH21533.1"/>
    <property type="molecule type" value="Genomic_DNA"/>
</dbReference>
<dbReference type="Pfam" id="PF13309">
    <property type="entry name" value="HTH_22"/>
    <property type="match status" value="1"/>
</dbReference>
<evidence type="ECO:0000313" key="3">
    <source>
        <dbReference type="EMBL" id="XBH21533.1"/>
    </source>
</evidence>
<dbReference type="InterPro" id="IPR039445">
    <property type="entry name" value="DauR-like_HTH"/>
</dbReference>
<sequence>MTGNGASTHPVPPQDPVNYAVLAENQLIIAALKQLVEPMALSLLNTEVVVHDLSLLPNSIVAIHGDLTGRQVGSPATDLLLQQAAQRNFHSLVGYQSVLPDGRETRCTTIVVKNSHGDSVAALCTNSDVGVWHELSQILSVMTDNGRPSTEAFVQDVDELTDLLLERAITAQQVPVELMRKEHKLEVVRQVREGGMFLLRDAAETVAGALQVSRFTIYNYINEIEEAEKLVLDVEAEGTKWL</sequence>